<organism evidence="1 3">
    <name type="scientific">Kistimonas scapharcae</name>
    <dbReference type="NCBI Taxonomy" id="1036133"/>
    <lineage>
        <taxon>Bacteria</taxon>
        <taxon>Pseudomonadati</taxon>
        <taxon>Pseudomonadota</taxon>
        <taxon>Gammaproteobacteria</taxon>
        <taxon>Oceanospirillales</taxon>
        <taxon>Endozoicomonadaceae</taxon>
        <taxon>Kistimonas</taxon>
    </lineage>
</organism>
<name>A0ABP8UXQ3_9GAMM</name>
<dbReference type="Proteomes" id="UP001500604">
    <property type="component" value="Unassembled WGS sequence"/>
</dbReference>
<dbReference type="EMBL" id="BAABFL010000335">
    <property type="protein sequence ID" value="GAA4649913.1"/>
    <property type="molecule type" value="Genomic_DNA"/>
</dbReference>
<reference evidence="1" key="3">
    <citation type="submission" date="2023-12" db="EMBL/GenBank/DDBJ databases">
        <authorList>
            <person name="Sun Q."/>
            <person name="Inoue M."/>
        </authorList>
    </citation>
    <scope>NUCLEOTIDE SEQUENCE</scope>
    <source>
        <strain evidence="1">JCM 17805</strain>
    </source>
</reference>
<accession>A0ABP8UXQ3</accession>
<dbReference type="Pfam" id="PF02924">
    <property type="entry name" value="HDPD"/>
    <property type="match status" value="1"/>
</dbReference>
<proteinExistence type="predicted"/>
<gene>
    <name evidence="1" type="ORF">GCM10023116_09890</name>
    <name evidence="2" type="ORF">GCM10023116_21950</name>
</gene>
<reference evidence="3" key="2">
    <citation type="journal article" date="2019" name="Int. J. Syst. Evol. Microbiol.">
        <title>The Global Catalogue of Microorganisms (GCM) 10K type strain sequencing project: providing services to taxonomists for standard genome sequencing and annotation.</title>
        <authorList>
            <consortium name="The Broad Institute Genomics Platform"/>
            <consortium name="The Broad Institute Genome Sequencing Center for Infectious Disease"/>
            <person name="Wu L."/>
            <person name="Ma J."/>
        </authorList>
    </citation>
    <scope>NUCLEOTIDE SEQUENCE [LARGE SCALE GENOMIC DNA]</scope>
    <source>
        <strain evidence="3">JCM 17805</strain>
    </source>
</reference>
<dbReference type="RefSeq" id="WP_345194420.1">
    <property type="nucleotide sequence ID" value="NZ_BAABFL010000093.1"/>
</dbReference>
<evidence type="ECO:0000313" key="2">
    <source>
        <dbReference type="EMBL" id="GAA4649913.1"/>
    </source>
</evidence>
<protein>
    <submittedName>
        <fullName evidence="1">Head decoration protein</fullName>
    </submittedName>
</protein>
<comment type="caution">
    <text evidence="1">The sequence shown here is derived from an EMBL/GenBank/DDBJ whole genome shotgun (WGS) entry which is preliminary data.</text>
</comment>
<dbReference type="InterPro" id="IPR004195">
    <property type="entry name" value="Head_decoration_D"/>
</dbReference>
<reference evidence="1" key="1">
    <citation type="journal article" date="2014" name="Int. J. Syst. Evol. Microbiol.">
        <title>Complete genome of a new Firmicutes species belonging to the dominant human colonic microbiota ('Ruminococcus bicirculans') reveals two chromosomes and a selective capacity to utilize plant glucans.</title>
        <authorList>
            <consortium name="NISC Comparative Sequencing Program"/>
            <person name="Wegmann U."/>
            <person name="Louis P."/>
            <person name="Goesmann A."/>
            <person name="Henrissat B."/>
            <person name="Duncan S.H."/>
            <person name="Flint H.J."/>
        </authorList>
    </citation>
    <scope>NUCLEOTIDE SEQUENCE</scope>
    <source>
        <strain evidence="1">JCM 17805</strain>
    </source>
</reference>
<dbReference type="EMBL" id="BAABFL010000093">
    <property type="protein sequence ID" value="GAA4648718.1"/>
    <property type="molecule type" value="Genomic_DNA"/>
</dbReference>
<evidence type="ECO:0000313" key="1">
    <source>
        <dbReference type="EMBL" id="GAA4648718.1"/>
    </source>
</evidence>
<sequence length="125" mass="13305">MPVMTEPVHTGEFLVSEGNNSISREKVVLAPNQTLLPGTVVYMDAATDQYLALDAAAADAFATAGGVLLDRVDTGDEPGEGVLIARLAEVDGTLLLWQDLSEEQINAGIEQLKPLNIFVREGEPV</sequence>
<evidence type="ECO:0000313" key="3">
    <source>
        <dbReference type="Proteomes" id="UP001500604"/>
    </source>
</evidence>
<keyword evidence="3" id="KW-1185">Reference proteome</keyword>